<evidence type="ECO:0000313" key="2">
    <source>
        <dbReference type="EnsemblPlants" id="ONIVA11G16200.1"/>
    </source>
</evidence>
<dbReference type="Gramene" id="ONIVA11G16200.1">
    <property type="protein sequence ID" value="ONIVA11G16200.1"/>
    <property type="gene ID" value="ONIVA11G16200"/>
</dbReference>
<keyword evidence="3" id="KW-1185">Reference proteome</keyword>
<dbReference type="HOGENOM" id="CLU_2562265_0_0_1"/>
<protein>
    <submittedName>
        <fullName evidence="2">Uncharacterized protein</fullName>
    </submittedName>
</protein>
<proteinExistence type="predicted"/>
<evidence type="ECO:0000313" key="3">
    <source>
        <dbReference type="Proteomes" id="UP000006591"/>
    </source>
</evidence>
<organism evidence="2">
    <name type="scientific">Oryza nivara</name>
    <name type="common">Indian wild rice</name>
    <name type="synonym">Oryza sativa f. spontanea</name>
    <dbReference type="NCBI Taxonomy" id="4536"/>
    <lineage>
        <taxon>Eukaryota</taxon>
        <taxon>Viridiplantae</taxon>
        <taxon>Streptophyta</taxon>
        <taxon>Embryophyta</taxon>
        <taxon>Tracheophyta</taxon>
        <taxon>Spermatophyta</taxon>
        <taxon>Magnoliopsida</taxon>
        <taxon>Liliopsida</taxon>
        <taxon>Poales</taxon>
        <taxon>Poaceae</taxon>
        <taxon>BOP clade</taxon>
        <taxon>Oryzoideae</taxon>
        <taxon>Oryzeae</taxon>
        <taxon>Oryzinae</taxon>
        <taxon>Oryza</taxon>
    </lineage>
</organism>
<evidence type="ECO:0000256" key="1">
    <source>
        <dbReference type="SAM" id="MobiDB-lite"/>
    </source>
</evidence>
<reference evidence="2" key="2">
    <citation type="submission" date="2018-04" db="EMBL/GenBank/DDBJ databases">
        <title>OnivRS2 (Oryza nivara Reference Sequence Version 2).</title>
        <authorList>
            <person name="Zhang J."/>
            <person name="Kudrna D."/>
            <person name="Lee S."/>
            <person name="Talag J."/>
            <person name="Rajasekar S."/>
            <person name="Welchert J."/>
            <person name="Hsing Y.-I."/>
            <person name="Wing R.A."/>
        </authorList>
    </citation>
    <scope>NUCLEOTIDE SEQUENCE [LARGE SCALE GENOMIC DNA]</scope>
    <source>
        <strain evidence="2">SL10</strain>
    </source>
</reference>
<dbReference type="EnsemblPlants" id="ONIVA11G16200.1">
    <property type="protein sequence ID" value="ONIVA11G16200.1"/>
    <property type="gene ID" value="ONIVA11G16200"/>
</dbReference>
<sequence>MSDERIVSPATPNQRAGRLRRTARPAPTTKLDSGGGGGRGRRKSAGSNDADRWSEAGGRVVNGTGSADDASCGSRGDRPPAR</sequence>
<reference evidence="2" key="1">
    <citation type="submission" date="2015-04" db="UniProtKB">
        <authorList>
            <consortium name="EnsemblPlants"/>
        </authorList>
    </citation>
    <scope>IDENTIFICATION</scope>
    <source>
        <strain evidence="2">SL10</strain>
    </source>
</reference>
<feature type="region of interest" description="Disordered" evidence="1">
    <location>
        <begin position="1"/>
        <end position="82"/>
    </location>
</feature>
<dbReference type="Proteomes" id="UP000006591">
    <property type="component" value="Chromosome 11"/>
</dbReference>
<name>A0A0E0J311_ORYNI</name>
<dbReference type="AlphaFoldDB" id="A0A0E0J311"/>
<accession>A0A0E0J311</accession>